<dbReference type="GO" id="GO:0043709">
    <property type="term" value="P:cell adhesion involved in single-species biofilm formation"/>
    <property type="evidence" value="ECO:0007669"/>
    <property type="project" value="TreeGrafter"/>
</dbReference>
<dbReference type="NCBIfam" id="TIGR00254">
    <property type="entry name" value="GGDEF"/>
    <property type="match status" value="1"/>
</dbReference>
<feature type="transmembrane region" description="Helical" evidence="3">
    <location>
        <begin position="111"/>
        <end position="129"/>
    </location>
</feature>
<dbReference type="InterPro" id="IPR043128">
    <property type="entry name" value="Rev_trsase/Diguanyl_cyclase"/>
</dbReference>
<dbReference type="Pfam" id="PF00990">
    <property type="entry name" value="GGDEF"/>
    <property type="match status" value="1"/>
</dbReference>
<keyword evidence="3" id="KW-1133">Transmembrane helix</keyword>
<dbReference type="GO" id="GO:1902201">
    <property type="term" value="P:negative regulation of bacterial-type flagellum-dependent cell motility"/>
    <property type="evidence" value="ECO:0007669"/>
    <property type="project" value="TreeGrafter"/>
</dbReference>
<evidence type="ECO:0000313" key="5">
    <source>
        <dbReference type="EMBL" id="EXU79279.1"/>
    </source>
</evidence>
<name>A0A014MMC6_9BURK</name>
<sequence>MSLVFVPSGLLVVAALVCATVWWRRRNHGELLWLAASLCLAAMSMLPSSVLGAWDVAGWASLWALGAVVAAAQALAQRFGRQVQWLGCVAGAALVLAGLLGSAALPGVSGGELQALGLTVVLGHGLPGAWRAPIRHRGDTALLGVWLLGLLGVLAQPWVGRWGLAYVPGWGVGVLELLIGAGLLTATMLACVWADTRHRSGGADRRSASDTGLADRHAFEAACGLRPFERQIRVLALCDVEHLPAQRGPRAQVQRRFAQILRANVREGDHVAHLGEEAFALALRQIDMANAQALVQRIALQVQEQLWEGAEAGAPEPVSASFGLAMVREADTLAIAMHRADVLLYQAKEGGTGQVGVDEVATEAA</sequence>
<dbReference type="InterPro" id="IPR029787">
    <property type="entry name" value="Nucleotide_cyclase"/>
</dbReference>
<dbReference type="EC" id="2.7.7.65" evidence="1"/>
<dbReference type="GO" id="GO:0052621">
    <property type="term" value="F:diguanylate cyclase activity"/>
    <property type="evidence" value="ECO:0007669"/>
    <property type="project" value="UniProtKB-EC"/>
</dbReference>
<feature type="transmembrane region" description="Helical" evidence="3">
    <location>
        <begin position="141"/>
        <end position="159"/>
    </location>
</feature>
<organism evidence="5 6">
    <name type="scientific">Comamonas aquatica DA1877</name>
    <dbReference type="NCBI Taxonomy" id="1457173"/>
    <lineage>
        <taxon>Bacteria</taxon>
        <taxon>Pseudomonadati</taxon>
        <taxon>Pseudomonadota</taxon>
        <taxon>Betaproteobacteria</taxon>
        <taxon>Burkholderiales</taxon>
        <taxon>Comamonadaceae</taxon>
        <taxon>Comamonas</taxon>
    </lineage>
</organism>
<dbReference type="EMBL" id="JBOK01000018">
    <property type="protein sequence ID" value="EXU79279.1"/>
    <property type="molecule type" value="Genomic_DNA"/>
</dbReference>
<feature type="transmembrane region" description="Helical" evidence="3">
    <location>
        <begin position="6"/>
        <end position="24"/>
    </location>
</feature>
<proteinExistence type="predicted"/>
<dbReference type="SUPFAM" id="SSF55073">
    <property type="entry name" value="Nucleotide cyclase"/>
    <property type="match status" value="1"/>
</dbReference>
<feature type="transmembrane region" description="Helical" evidence="3">
    <location>
        <begin position="83"/>
        <end position="105"/>
    </location>
</feature>
<evidence type="ECO:0000259" key="4">
    <source>
        <dbReference type="PROSITE" id="PS50887"/>
    </source>
</evidence>
<dbReference type="InterPro" id="IPR000160">
    <property type="entry name" value="GGDEF_dom"/>
</dbReference>
<accession>A0A014MMC6</accession>
<feature type="transmembrane region" description="Helical" evidence="3">
    <location>
        <begin position="56"/>
        <end position="76"/>
    </location>
</feature>
<dbReference type="InterPro" id="IPR050469">
    <property type="entry name" value="Diguanylate_Cyclase"/>
</dbReference>
<dbReference type="GO" id="GO:0005886">
    <property type="term" value="C:plasma membrane"/>
    <property type="evidence" value="ECO:0007669"/>
    <property type="project" value="TreeGrafter"/>
</dbReference>
<reference evidence="5 6" key="1">
    <citation type="submission" date="2014-01" db="EMBL/GenBank/DDBJ databases">
        <title>Interspecies Systems Biology Uncovers Metabolites Affecting C. elegans Gene Expression and Life History Traits.</title>
        <authorList>
            <person name="Watson E."/>
            <person name="Macneil L.T."/>
            <person name="Ritter A.D."/>
            <person name="Yilmaz L.S."/>
            <person name="Rosebrock A.P."/>
            <person name="Caudy A.A."/>
            <person name="Walhout A.J."/>
        </authorList>
    </citation>
    <scope>NUCLEOTIDE SEQUENCE [LARGE SCALE GENOMIC DNA]</scope>
    <source>
        <strain evidence="5 6">DA1877</strain>
    </source>
</reference>
<evidence type="ECO:0000256" key="1">
    <source>
        <dbReference type="ARBA" id="ARBA00012528"/>
    </source>
</evidence>
<dbReference type="AlphaFoldDB" id="A0A014MMC6"/>
<dbReference type="PATRIC" id="fig|1457173.3.peg.2852"/>
<dbReference type="PANTHER" id="PTHR45138">
    <property type="entry name" value="REGULATORY COMPONENTS OF SENSORY TRANSDUCTION SYSTEM"/>
    <property type="match status" value="1"/>
</dbReference>
<dbReference type="Proteomes" id="UP000020766">
    <property type="component" value="Unassembled WGS sequence"/>
</dbReference>
<protein>
    <recommendedName>
        <fullName evidence="1">diguanylate cyclase</fullName>
        <ecNumber evidence="1">2.7.7.65</ecNumber>
    </recommendedName>
</protein>
<keyword evidence="3" id="KW-0812">Transmembrane</keyword>
<comment type="catalytic activity">
    <reaction evidence="2">
        <text>2 GTP = 3',3'-c-di-GMP + 2 diphosphate</text>
        <dbReference type="Rhea" id="RHEA:24898"/>
        <dbReference type="ChEBI" id="CHEBI:33019"/>
        <dbReference type="ChEBI" id="CHEBI:37565"/>
        <dbReference type="ChEBI" id="CHEBI:58805"/>
        <dbReference type="EC" id="2.7.7.65"/>
    </reaction>
</comment>
<keyword evidence="6" id="KW-1185">Reference proteome</keyword>
<dbReference type="SMART" id="SM00267">
    <property type="entry name" value="GGDEF"/>
    <property type="match status" value="1"/>
</dbReference>
<feature type="transmembrane region" description="Helical" evidence="3">
    <location>
        <begin position="171"/>
        <end position="194"/>
    </location>
</feature>
<dbReference type="STRING" id="225991.MA05_01030"/>
<dbReference type="RefSeq" id="WP_043385662.1">
    <property type="nucleotide sequence ID" value="NZ_JBOK01000018.1"/>
</dbReference>
<feature type="transmembrane region" description="Helical" evidence="3">
    <location>
        <begin position="31"/>
        <end position="50"/>
    </location>
</feature>
<gene>
    <name evidence="5" type="ORF">AX13_05855</name>
</gene>
<evidence type="ECO:0000256" key="2">
    <source>
        <dbReference type="ARBA" id="ARBA00034247"/>
    </source>
</evidence>
<comment type="caution">
    <text evidence="5">The sequence shown here is derived from an EMBL/GenBank/DDBJ whole genome shotgun (WGS) entry which is preliminary data.</text>
</comment>
<dbReference type="PROSITE" id="PS50887">
    <property type="entry name" value="GGDEF"/>
    <property type="match status" value="1"/>
</dbReference>
<dbReference type="CDD" id="cd01949">
    <property type="entry name" value="GGDEF"/>
    <property type="match status" value="1"/>
</dbReference>
<evidence type="ECO:0000313" key="6">
    <source>
        <dbReference type="Proteomes" id="UP000020766"/>
    </source>
</evidence>
<keyword evidence="3" id="KW-0472">Membrane</keyword>
<dbReference type="Gene3D" id="3.30.70.270">
    <property type="match status" value="1"/>
</dbReference>
<evidence type="ECO:0000256" key="3">
    <source>
        <dbReference type="SAM" id="Phobius"/>
    </source>
</evidence>
<feature type="domain" description="GGDEF" evidence="4">
    <location>
        <begin position="231"/>
        <end position="360"/>
    </location>
</feature>
<dbReference type="PANTHER" id="PTHR45138:SF9">
    <property type="entry name" value="DIGUANYLATE CYCLASE DGCM-RELATED"/>
    <property type="match status" value="1"/>
</dbReference>